<evidence type="ECO:0000313" key="1">
    <source>
        <dbReference type="EMBL" id="GEU87066.1"/>
    </source>
</evidence>
<dbReference type="EMBL" id="BKCJ010009460">
    <property type="protein sequence ID" value="GEU87066.1"/>
    <property type="molecule type" value="Genomic_DNA"/>
</dbReference>
<comment type="caution">
    <text evidence="1">The sequence shown here is derived from an EMBL/GenBank/DDBJ whole genome shotgun (WGS) entry which is preliminary data.</text>
</comment>
<accession>A0A6L2NLH5</accession>
<feature type="non-terminal residue" evidence="1">
    <location>
        <position position="219"/>
    </location>
</feature>
<sequence length="219" mass="25861">MWMWLIVTELPDLVAKTKVIKKEYDALGLLKIDDDLFTCATPLGEILNEFNRLSGMDDDMFTYDVKIHDLSYSPCAEQKMDDFDNGNLNVYERKMCYDECEKMYADAVIFINKRLNYKKQFDEYKEIRKQKELYGLDVSMEYDPSYTIGDDKEVITDDEPSNLRDENLIEENEIAQIFRINTDIFYFETLLCEAFKEFNYLLKIDVDVLTDDIPGFKTC</sequence>
<proteinExistence type="predicted"/>
<gene>
    <name evidence="1" type="ORF">Tci_059044</name>
</gene>
<name>A0A6L2NLH5_TANCI</name>
<protein>
    <submittedName>
        <fullName evidence="1">Uncharacterized protein</fullName>
    </submittedName>
</protein>
<reference evidence="1" key="1">
    <citation type="journal article" date="2019" name="Sci. Rep.">
        <title>Draft genome of Tanacetum cinerariifolium, the natural source of mosquito coil.</title>
        <authorList>
            <person name="Yamashiro T."/>
            <person name="Shiraishi A."/>
            <person name="Satake H."/>
            <person name="Nakayama K."/>
        </authorList>
    </citation>
    <scope>NUCLEOTIDE SEQUENCE</scope>
</reference>
<organism evidence="1">
    <name type="scientific">Tanacetum cinerariifolium</name>
    <name type="common">Dalmatian daisy</name>
    <name type="synonym">Chrysanthemum cinerariifolium</name>
    <dbReference type="NCBI Taxonomy" id="118510"/>
    <lineage>
        <taxon>Eukaryota</taxon>
        <taxon>Viridiplantae</taxon>
        <taxon>Streptophyta</taxon>
        <taxon>Embryophyta</taxon>
        <taxon>Tracheophyta</taxon>
        <taxon>Spermatophyta</taxon>
        <taxon>Magnoliopsida</taxon>
        <taxon>eudicotyledons</taxon>
        <taxon>Gunneridae</taxon>
        <taxon>Pentapetalae</taxon>
        <taxon>asterids</taxon>
        <taxon>campanulids</taxon>
        <taxon>Asterales</taxon>
        <taxon>Asteraceae</taxon>
        <taxon>Asteroideae</taxon>
        <taxon>Anthemideae</taxon>
        <taxon>Anthemidinae</taxon>
        <taxon>Tanacetum</taxon>
    </lineage>
</organism>
<dbReference type="AlphaFoldDB" id="A0A6L2NLH5"/>